<dbReference type="OrthoDB" id="79647at2759"/>
<evidence type="ECO:0000313" key="6">
    <source>
        <dbReference type="Proteomes" id="UP000440367"/>
    </source>
</evidence>
<evidence type="ECO:0000313" key="7">
    <source>
        <dbReference type="Proteomes" id="UP000460718"/>
    </source>
</evidence>
<dbReference type="EMBL" id="QXGD01000185">
    <property type="protein sequence ID" value="KAE9248777.1"/>
    <property type="molecule type" value="Genomic_DNA"/>
</dbReference>
<feature type="region of interest" description="Disordered" evidence="1">
    <location>
        <begin position="53"/>
        <end position="84"/>
    </location>
</feature>
<dbReference type="Proteomes" id="UP000440367">
    <property type="component" value="Unassembled WGS sequence"/>
</dbReference>
<sequence>MTHRHAFETWIGLFVTYGPVKPGRLVEGQPSRALMLPPHDILYRSPLLQQPHRKGFNATSTTARCMSPRVDDSPDEADAPIKVSTDEIIPPTMMIKKVFIRDGEKVKNHWRKLCTD</sequence>
<comment type="caution">
    <text evidence="4">The sequence shown here is derived from an EMBL/GenBank/DDBJ whole genome shotgun (WGS) entry which is preliminary data.</text>
</comment>
<reference evidence="5 6" key="1">
    <citation type="submission" date="2018-08" db="EMBL/GenBank/DDBJ databases">
        <title>Genomic investigation of the strawberry pathogen Phytophthora fragariae indicates pathogenicity is determined by transcriptional variation in three key races.</title>
        <authorList>
            <person name="Adams T.M."/>
            <person name="Armitage A.D."/>
            <person name="Sobczyk M.K."/>
            <person name="Bates H.J."/>
            <person name="Dunwell J.M."/>
            <person name="Nellist C.F."/>
            <person name="Harrison R.J."/>
        </authorList>
    </citation>
    <scope>NUCLEOTIDE SEQUENCE [LARGE SCALE GENOMIC DNA]</scope>
    <source>
        <strain evidence="4 6">BC-1</strain>
        <strain evidence="3 5">NOV-27</strain>
        <strain evidence="2 7">SCRP245</strain>
    </source>
</reference>
<evidence type="ECO:0000313" key="3">
    <source>
        <dbReference type="EMBL" id="KAE9227266.1"/>
    </source>
</evidence>
<evidence type="ECO:0000313" key="4">
    <source>
        <dbReference type="EMBL" id="KAE9248777.1"/>
    </source>
</evidence>
<evidence type="ECO:0000313" key="2">
    <source>
        <dbReference type="EMBL" id="KAE9023756.1"/>
    </source>
</evidence>
<dbReference type="Proteomes" id="UP000460718">
    <property type="component" value="Unassembled WGS sequence"/>
</dbReference>
<evidence type="ECO:0000313" key="5">
    <source>
        <dbReference type="Proteomes" id="UP000433483"/>
    </source>
</evidence>
<dbReference type="EMBL" id="QXGB01000158">
    <property type="protein sequence ID" value="KAE9227266.1"/>
    <property type="molecule type" value="Genomic_DNA"/>
</dbReference>
<name>A0A6A4A6A1_9STRA</name>
<gene>
    <name evidence="4" type="ORF">PF002_g5608</name>
    <name evidence="3" type="ORF">PF005_g4776</name>
    <name evidence="2" type="ORF">PF011_g3821</name>
</gene>
<accession>A0A6A4A6A1</accession>
<dbReference type="AlphaFoldDB" id="A0A6A4A6A1"/>
<proteinExistence type="predicted"/>
<keyword evidence="5" id="KW-1185">Reference proteome</keyword>
<dbReference type="Proteomes" id="UP000433483">
    <property type="component" value="Unassembled WGS sequence"/>
</dbReference>
<organism evidence="4 6">
    <name type="scientific">Phytophthora fragariae</name>
    <dbReference type="NCBI Taxonomy" id="53985"/>
    <lineage>
        <taxon>Eukaryota</taxon>
        <taxon>Sar</taxon>
        <taxon>Stramenopiles</taxon>
        <taxon>Oomycota</taxon>
        <taxon>Peronosporomycetes</taxon>
        <taxon>Peronosporales</taxon>
        <taxon>Peronosporaceae</taxon>
        <taxon>Phytophthora</taxon>
    </lineage>
</organism>
<protein>
    <submittedName>
        <fullName evidence="4">Uncharacterized protein</fullName>
    </submittedName>
</protein>
<dbReference type="EMBL" id="QXFW01000132">
    <property type="protein sequence ID" value="KAE9023756.1"/>
    <property type="molecule type" value="Genomic_DNA"/>
</dbReference>
<evidence type="ECO:0000256" key="1">
    <source>
        <dbReference type="SAM" id="MobiDB-lite"/>
    </source>
</evidence>